<dbReference type="InterPro" id="IPR013549">
    <property type="entry name" value="DUF1731"/>
</dbReference>
<dbReference type="InterPro" id="IPR001509">
    <property type="entry name" value="Epimerase_deHydtase"/>
</dbReference>
<dbReference type="InterPro" id="IPR036291">
    <property type="entry name" value="NAD(P)-bd_dom_sf"/>
</dbReference>
<reference evidence="5" key="1">
    <citation type="journal article" date="2019" name="Int. J. Syst. Evol. Microbiol.">
        <title>The Global Catalogue of Microorganisms (GCM) 10K type strain sequencing project: providing services to taxonomists for standard genome sequencing and annotation.</title>
        <authorList>
            <consortium name="The Broad Institute Genomics Platform"/>
            <consortium name="The Broad Institute Genome Sequencing Center for Infectious Disease"/>
            <person name="Wu L."/>
            <person name="Ma J."/>
        </authorList>
    </citation>
    <scope>NUCLEOTIDE SEQUENCE [LARGE SCALE GENOMIC DNA]</scope>
    <source>
        <strain evidence="5">CGMCC 1.10759</strain>
    </source>
</reference>
<sequence>MSRPEWQRAPRRVARSDAPCIVLVTGATGFIGRRLCRRLLADGHSVIALTRNGQRARAVFGSMVRVVTSLDEIISSERIDWIVNLAGAPIFAGLWTPARRAELLDSRLGVTNKITELIARLEHKPEVLINASAVGYYGVRGEEEITEAARGQPIFQSHLCQAWELAAQAAEQYDVRVCRLRFGIVLGMSGGALPGLIRPARMRLRVVLGSGQQWQSWVHIDDLLDLMWFCIKQDDMSGGINVTSPQPVRQQEFAAALAAQFGRSIPVRVPAGILRASLGELSQLLLEGQRVLPTKALNAGFAFRYPELKAALADLLRAKDPAVG</sequence>
<accession>A0ABV8SS60</accession>
<gene>
    <name evidence="4" type="ORF">ACFPN2_15225</name>
</gene>
<dbReference type="EMBL" id="JBHSDU010000003">
    <property type="protein sequence ID" value="MFC4310444.1"/>
    <property type="molecule type" value="Genomic_DNA"/>
</dbReference>
<feature type="domain" description="DUF1731" evidence="3">
    <location>
        <begin position="269"/>
        <end position="315"/>
    </location>
</feature>
<dbReference type="PANTHER" id="PTHR11092:SF0">
    <property type="entry name" value="EPIMERASE FAMILY PROTEIN SDR39U1"/>
    <property type="match status" value="1"/>
</dbReference>
<dbReference type="InterPro" id="IPR010099">
    <property type="entry name" value="SDR39U1"/>
</dbReference>
<dbReference type="PANTHER" id="PTHR11092">
    <property type="entry name" value="SUGAR NUCLEOTIDE EPIMERASE RELATED"/>
    <property type="match status" value="1"/>
</dbReference>
<dbReference type="Proteomes" id="UP001595904">
    <property type="component" value="Unassembled WGS sequence"/>
</dbReference>
<evidence type="ECO:0000259" key="3">
    <source>
        <dbReference type="Pfam" id="PF08338"/>
    </source>
</evidence>
<organism evidence="4 5">
    <name type="scientific">Steroidobacter flavus</name>
    <dbReference type="NCBI Taxonomy" id="1842136"/>
    <lineage>
        <taxon>Bacteria</taxon>
        <taxon>Pseudomonadati</taxon>
        <taxon>Pseudomonadota</taxon>
        <taxon>Gammaproteobacteria</taxon>
        <taxon>Steroidobacterales</taxon>
        <taxon>Steroidobacteraceae</taxon>
        <taxon>Steroidobacter</taxon>
    </lineage>
</organism>
<comment type="caution">
    <text evidence="4">The sequence shown here is derived from an EMBL/GenBank/DDBJ whole genome shotgun (WGS) entry which is preliminary data.</text>
</comment>
<evidence type="ECO:0000313" key="4">
    <source>
        <dbReference type="EMBL" id="MFC4310444.1"/>
    </source>
</evidence>
<dbReference type="SUPFAM" id="SSF51735">
    <property type="entry name" value="NAD(P)-binding Rossmann-fold domains"/>
    <property type="match status" value="1"/>
</dbReference>
<feature type="domain" description="NAD-dependent epimerase/dehydratase" evidence="2">
    <location>
        <begin position="22"/>
        <end position="235"/>
    </location>
</feature>
<evidence type="ECO:0000259" key="2">
    <source>
        <dbReference type="Pfam" id="PF01370"/>
    </source>
</evidence>
<dbReference type="NCBIfam" id="TIGR01777">
    <property type="entry name" value="yfcH"/>
    <property type="match status" value="1"/>
</dbReference>
<keyword evidence="5" id="KW-1185">Reference proteome</keyword>
<proteinExistence type="inferred from homology"/>
<evidence type="ECO:0000313" key="5">
    <source>
        <dbReference type="Proteomes" id="UP001595904"/>
    </source>
</evidence>
<dbReference type="RefSeq" id="WP_380597944.1">
    <property type="nucleotide sequence ID" value="NZ_JBHSDU010000003.1"/>
</dbReference>
<dbReference type="Pfam" id="PF08338">
    <property type="entry name" value="DUF1731"/>
    <property type="match status" value="1"/>
</dbReference>
<comment type="similarity">
    <text evidence="1">Belongs to the NAD(P)-dependent epimerase/dehydratase family. SDR39U1 subfamily.</text>
</comment>
<protein>
    <submittedName>
        <fullName evidence="4">TIGR01777 family oxidoreductase</fullName>
    </submittedName>
</protein>
<dbReference type="Pfam" id="PF01370">
    <property type="entry name" value="Epimerase"/>
    <property type="match status" value="1"/>
</dbReference>
<evidence type="ECO:0000256" key="1">
    <source>
        <dbReference type="ARBA" id="ARBA00009353"/>
    </source>
</evidence>
<name>A0ABV8SS60_9GAMM</name>
<dbReference type="Gene3D" id="3.40.50.720">
    <property type="entry name" value="NAD(P)-binding Rossmann-like Domain"/>
    <property type="match status" value="1"/>
</dbReference>